<name>I3EHU2_NEMP3</name>
<evidence type="ECO:0000313" key="2">
    <source>
        <dbReference type="Proteomes" id="UP000002872"/>
    </source>
</evidence>
<accession>I3EHU2</accession>
<organism evidence="1 2">
    <name type="scientific">Nematocida parisii (strain ERTm3)</name>
    <name type="common">Nematode killer fungus</name>
    <dbReference type="NCBI Taxonomy" id="935791"/>
    <lineage>
        <taxon>Eukaryota</taxon>
        <taxon>Fungi</taxon>
        <taxon>Fungi incertae sedis</taxon>
        <taxon>Microsporidia</taxon>
        <taxon>Nematocida</taxon>
    </lineage>
</organism>
<dbReference type="AlphaFoldDB" id="I3EHU2"/>
<dbReference type="InParanoid" id="I3EHU2"/>
<dbReference type="Proteomes" id="UP000002872">
    <property type="component" value="Unassembled WGS sequence"/>
</dbReference>
<reference evidence="1" key="1">
    <citation type="submission" date="2011-01" db="EMBL/GenBank/DDBJ databases">
        <title>The Genome Sequence of Nematocida parisii strain ERTm3.</title>
        <authorList>
            <consortium name="The Broad Institute Genome Sequencing Platform"/>
            <consortium name="The Broad Institute Genome Sequencing Center for Infectious Disease"/>
            <person name="Cuomo C."/>
            <person name="Troemel E."/>
            <person name="Young S.K."/>
            <person name="Zeng Q."/>
            <person name="Gargeya S."/>
            <person name="Fitzgerald M."/>
            <person name="Haas B."/>
            <person name="Abouelleil A."/>
            <person name="Alvarado L."/>
            <person name="Arachchi H.M."/>
            <person name="Berlin A."/>
            <person name="Chapman S.B."/>
            <person name="Gearin G."/>
            <person name="Goldberg J."/>
            <person name="Griggs A."/>
            <person name="Gujja S."/>
            <person name="Hansen M."/>
            <person name="Heiman D."/>
            <person name="Howarth C."/>
            <person name="Larimer J."/>
            <person name="Lui A."/>
            <person name="MacDonald P.J.P."/>
            <person name="McCowen C."/>
            <person name="Montmayeur A."/>
            <person name="Murphy C."/>
            <person name="Neiman D."/>
            <person name="Pearson M."/>
            <person name="Priest M."/>
            <person name="Roberts A."/>
            <person name="Saif S."/>
            <person name="Shea T."/>
            <person name="Sisk P."/>
            <person name="Stolte C."/>
            <person name="Sykes S."/>
            <person name="Wortman J."/>
            <person name="Nusbaum C."/>
            <person name="Birren B."/>
        </authorList>
    </citation>
    <scope>NUCLEOTIDE SEQUENCE</scope>
    <source>
        <strain evidence="1">ERTm3</strain>
    </source>
</reference>
<evidence type="ECO:0000313" key="1">
    <source>
        <dbReference type="EMBL" id="EIJ88789.1"/>
    </source>
</evidence>
<dbReference type="OrthoDB" id="10501107at2759"/>
<sequence length="75" mass="8653">MRGTIFHVGASRPHPRSLIELHNWKLKLYKIRIIKIGMSFNNVQGSNQLSCFLDGIKLTKLVVKYILEITITVFI</sequence>
<dbReference type="EMBL" id="GL870877">
    <property type="protein sequence ID" value="EIJ88789.1"/>
    <property type="molecule type" value="Genomic_DNA"/>
</dbReference>
<proteinExistence type="predicted"/>
<protein>
    <submittedName>
        <fullName evidence="1">Uncharacterized protein</fullName>
    </submittedName>
</protein>
<dbReference type="HOGENOM" id="CLU_2671639_0_0_1"/>
<gene>
    <name evidence="1" type="ORF">NEQG_00608</name>
</gene>
<keyword evidence="2" id="KW-1185">Reference proteome</keyword>
<dbReference type="VEuPathDB" id="MicrosporidiaDB:NEQG_00608"/>